<gene>
    <name evidence="2" type="ORF">G3M78_11625</name>
</gene>
<sequence>MLKSIQSLPVLIITLLLTIPQTPAWGSSSALEDMKLIKGGCYKMGTDKVFWYNLDEWDNTRERPAHKVCLNDFYMDIYEAWQGKWEKVMGHHNSVYKGADLPVSGINWREAREFCHKQGKRLPTEAEWEYAARAGTQTDNPWGDGINDDYLWWGGNSYREYPRRGTKKPNAWGLHDMMGSVWEWVEDWYSVHYYEESPVDNPKGPTEMQSWRVIRGASWIEEEKDIRVTIRMRGLADATEDFWVGVRCAKSASK</sequence>
<dbReference type="KEGG" id="nva:G3M78_11625"/>
<dbReference type="EMBL" id="CP048620">
    <property type="protein sequence ID" value="QPJ66008.1"/>
    <property type="molecule type" value="Genomic_DNA"/>
</dbReference>
<dbReference type="InterPro" id="IPR051043">
    <property type="entry name" value="Sulfatase_Mod_Factor_Kinase"/>
</dbReference>
<proteinExistence type="predicted"/>
<evidence type="ECO:0000259" key="1">
    <source>
        <dbReference type="Pfam" id="PF03781"/>
    </source>
</evidence>
<dbReference type="Proteomes" id="UP000594464">
    <property type="component" value="Chromosome"/>
</dbReference>
<dbReference type="InterPro" id="IPR042095">
    <property type="entry name" value="SUMF_sf"/>
</dbReference>
<dbReference type="PANTHER" id="PTHR23150:SF19">
    <property type="entry name" value="FORMYLGLYCINE-GENERATING ENZYME"/>
    <property type="match status" value="1"/>
</dbReference>
<evidence type="ECO:0000313" key="3">
    <source>
        <dbReference type="Proteomes" id="UP000594464"/>
    </source>
</evidence>
<organism evidence="2 3">
    <name type="scientific">Candidatus Nitrohelix vancouverensis</name>
    <dbReference type="NCBI Taxonomy" id="2705534"/>
    <lineage>
        <taxon>Bacteria</taxon>
        <taxon>Pseudomonadati</taxon>
        <taxon>Nitrospinota/Tectimicrobiota group</taxon>
        <taxon>Nitrospinota</taxon>
        <taxon>Nitrospinia</taxon>
        <taxon>Nitrospinales</taxon>
        <taxon>Nitrospinaceae</taxon>
        <taxon>Candidatus Nitrohelix</taxon>
    </lineage>
</organism>
<name>A0A7T0C3W4_9BACT</name>
<dbReference type="InterPro" id="IPR016187">
    <property type="entry name" value="CTDL_fold"/>
</dbReference>
<feature type="domain" description="Sulfatase-modifying factor enzyme-like" evidence="1">
    <location>
        <begin position="32"/>
        <end position="250"/>
    </location>
</feature>
<dbReference type="AlphaFoldDB" id="A0A7T0C3W4"/>
<dbReference type="PANTHER" id="PTHR23150">
    <property type="entry name" value="SULFATASE MODIFYING FACTOR 1, 2"/>
    <property type="match status" value="1"/>
</dbReference>
<reference evidence="3" key="1">
    <citation type="submission" date="2020-02" db="EMBL/GenBank/DDBJ databases">
        <title>Genomic and physiological characterization of two novel Nitrospinaceae genera.</title>
        <authorList>
            <person name="Mueller A.J."/>
            <person name="Jung M.-Y."/>
            <person name="Strachan C.R."/>
            <person name="Herbold C.W."/>
            <person name="Kirkegaard R.H."/>
            <person name="Daims H."/>
        </authorList>
    </citation>
    <scope>NUCLEOTIDE SEQUENCE [LARGE SCALE GENOMIC DNA]</scope>
</reference>
<dbReference type="InterPro" id="IPR005532">
    <property type="entry name" value="SUMF_dom"/>
</dbReference>
<dbReference type="Gene3D" id="3.90.1580.10">
    <property type="entry name" value="paralog of FGE (formylglycine-generating enzyme)"/>
    <property type="match status" value="1"/>
</dbReference>
<accession>A0A7T0C3W4</accession>
<dbReference type="SUPFAM" id="SSF56436">
    <property type="entry name" value="C-type lectin-like"/>
    <property type="match status" value="1"/>
</dbReference>
<dbReference type="GO" id="GO:0120147">
    <property type="term" value="F:formylglycine-generating oxidase activity"/>
    <property type="evidence" value="ECO:0007669"/>
    <property type="project" value="TreeGrafter"/>
</dbReference>
<protein>
    <submittedName>
        <fullName evidence="2">Formylglycine-generating enzyme family protein</fullName>
    </submittedName>
</protein>
<evidence type="ECO:0000313" key="2">
    <source>
        <dbReference type="EMBL" id="QPJ66008.1"/>
    </source>
</evidence>
<dbReference type="Pfam" id="PF03781">
    <property type="entry name" value="FGE-sulfatase"/>
    <property type="match status" value="1"/>
</dbReference>